<dbReference type="Pfam" id="PF02775">
    <property type="entry name" value="TPP_enzyme_C"/>
    <property type="match status" value="1"/>
</dbReference>
<evidence type="ECO:0000259" key="5">
    <source>
        <dbReference type="Pfam" id="PF00205"/>
    </source>
</evidence>
<reference evidence="8 9" key="1">
    <citation type="submission" date="2019-06" db="EMBL/GenBank/DDBJ databases">
        <title>Sequencing the genomes of 1000 actinobacteria strains.</title>
        <authorList>
            <person name="Klenk H.-P."/>
        </authorList>
    </citation>
    <scope>NUCLEOTIDE SEQUENCE [LARGE SCALE GENOMIC DNA]</scope>
    <source>
        <strain evidence="8 9">DSM 102131</strain>
    </source>
</reference>
<dbReference type="InterPro" id="IPR012001">
    <property type="entry name" value="Thiamin_PyroP_enz_TPP-bd_dom"/>
</dbReference>
<evidence type="ECO:0000256" key="3">
    <source>
        <dbReference type="RuleBase" id="RU362132"/>
    </source>
</evidence>
<evidence type="ECO:0000259" key="6">
    <source>
        <dbReference type="Pfam" id="PF02775"/>
    </source>
</evidence>
<accession>A0A561VKJ6</accession>
<dbReference type="InterPro" id="IPR000399">
    <property type="entry name" value="TPP-bd_CS"/>
</dbReference>
<sequence length="632" mass="68205">MAEAGARAGDRVGGISQVSVDGDGRVPADPWPLPGDAKVADHLVQRLACWGVRRYFGYPGDGINGMTSALQRTNERAQFVQVRHEETAGFAASAHVKYGGGPLGCVLVTSGPGAIHALNGLYDAKLDHQPVVALVGHTALTAEGGGYYQEVDLLALYKDVAAAFLAQLDHPAQVRHLVDRACRTALDRRTVTALVLPLDVQDEPAVPEPPYAHGYYHTSSVPSSGPTVPPEAEVRRAADVLRGGERVAMLVGQGALGAENEVREVAHRLGAGVATALLGFPVVDHREPWVTGAIGLLGTRPSWQLMQGCDRLLIVGSNMPYSEFYPPPGQARAVQVDRDGTQLGLRYPTEVNLTGDATATLRALLRELGPGPAPTGWRETISAETRAWRQTQRDLAEQPADPVNPQLLFATLNDRLPDDVMISVDCGTTTAWYARHLQVRPGMLASLSGTLLSMGGAMPYALAAKFAHPDRPLVALIGDGAMQMNGVNELITVAKYWRSWADPRFVVLVLNNRDLAFVSWEQRSTEGTPMFPDSQELPDIAYHRWAEVLGLGGELVDAPEQIPGVWERALHADRPVVVNALVDPAELMLPPHFTLEQARNTAGALLRGDTDWAGILRRGLPATLTAYRSRRR</sequence>
<protein>
    <submittedName>
        <fullName evidence="8">Pyruvate dehydrogenase (Quinone)</fullName>
    </submittedName>
</protein>
<dbReference type="CDD" id="cd07039">
    <property type="entry name" value="TPP_PYR_POX"/>
    <property type="match status" value="1"/>
</dbReference>
<dbReference type="GO" id="GO:0000287">
    <property type="term" value="F:magnesium ion binding"/>
    <property type="evidence" value="ECO:0007669"/>
    <property type="project" value="InterPro"/>
</dbReference>
<evidence type="ECO:0000259" key="7">
    <source>
        <dbReference type="Pfam" id="PF02776"/>
    </source>
</evidence>
<feature type="domain" description="Thiamine pyrophosphate enzyme N-terminal TPP-binding" evidence="7">
    <location>
        <begin position="38"/>
        <end position="155"/>
    </location>
</feature>
<dbReference type="InterPro" id="IPR012000">
    <property type="entry name" value="Thiamin_PyroP_enz_cen_dom"/>
</dbReference>
<dbReference type="GO" id="GO:0003824">
    <property type="term" value="F:catalytic activity"/>
    <property type="evidence" value="ECO:0007669"/>
    <property type="project" value="InterPro"/>
</dbReference>
<feature type="region of interest" description="Disordered" evidence="4">
    <location>
        <begin position="1"/>
        <end position="23"/>
    </location>
</feature>
<evidence type="ECO:0000256" key="1">
    <source>
        <dbReference type="ARBA" id="ARBA00007812"/>
    </source>
</evidence>
<feature type="domain" description="Thiamine pyrophosphate enzyme central" evidence="5">
    <location>
        <begin position="234"/>
        <end position="364"/>
    </location>
</feature>
<dbReference type="InterPro" id="IPR029061">
    <property type="entry name" value="THDP-binding"/>
</dbReference>
<comment type="similarity">
    <text evidence="1 3">Belongs to the TPP enzyme family.</text>
</comment>
<dbReference type="InterPro" id="IPR011766">
    <property type="entry name" value="TPP_enzyme_TPP-bd"/>
</dbReference>
<dbReference type="PANTHER" id="PTHR42981:SF2">
    <property type="entry name" value="PYRUVATE DEHYDROGENASE [UBIQUINONE]"/>
    <property type="match status" value="1"/>
</dbReference>
<dbReference type="Proteomes" id="UP000319927">
    <property type="component" value="Unassembled WGS sequence"/>
</dbReference>
<dbReference type="NCBIfam" id="NF006129">
    <property type="entry name" value="PRK08273.1"/>
    <property type="match status" value="1"/>
</dbReference>
<dbReference type="AlphaFoldDB" id="A0A561VKJ6"/>
<dbReference type="InterPro" id="IPR047210">
    <property type="entry name" value="TPP_PYR_POXB-like"/>
</dbReference>
<keyword evidence="9" id="KW-1185">Reference proteome</keyword>
<dbReference type="GO" id="GO:0030976">
    <property type="term" value="F:thiamine pyrophosphate binding"/>
    <property type="evidence" value="ECO:0007669"/>
    <property type="project" value="InterPro"/>
</dbReference>
<gene>
    <name evidence="8" type="ORF">FHX75_14441</name>
</gene>
<evidence type="ECO:0000313" key="8">
    <source>
        <dbReference type="EMBL" id="TWG12110.1"/>
    </source>
</evidence>
<name>A0A561VKJ6_9ACTN</name>
<dbReference type="PROSITE" id="PS00187">
    <property type="entry name" value="TPP_ENZYMES"/>
    <property type="match status" value="1"/>
</dbReference>
<keyword evidence="8" id="KW-0670">Pyruvate</keyword>
<dbReference type="Gene3D" id="3.40.50.970">
    <property type="match status" value="2"/>
</dbReference>
<dbReference type="InterPro" id="IPR047211">
    <property type="entry name" value="POXB-like"/>
</dbReference>
<evidence type="ECO:0000256" key="4">
    <source>
        <dbReference type="SAM" id="MobiDB-lite"/>
    </source>
</evidence>
<dbReference type="SUPFAM" id="SSF52467">
    <property type="entry name" value="DHS-like NAD/FAD-binding domain"/>
    <property type="match status" value="1"/>
</dbReference>
<proteinExistence type="inferred from homology"/>
<dbReference type="Pfam" id="PF00205">
    <property type="entry name" value="TPP_enzyme_M"/>
    <property type="match status" value="1"/>
</dbReference>
<comment type="caution">
    <text evidence="8">The sequence shown here is derived from an EMBL/GenBank/DDBJ whole genome shotgun (WGS) entry which is preliminary data.</text>
</comment>
<dbReference type="Pfam" id="PF02776">
    <property type="entry name" value="TPP_enzyme_N"/>
    <property type="match status" value="1"/>
</dbReference>
<dbReference type="SUPFAM" id="SSF52518">
    <property type="entry name" value="Thiamin diphosphate-binding fold (THDP-binding)"/>
    <property type="match status" value="2"/>
</dbReference>
<evidence type="ECO:0000313" key="9">
    <source>
        <dbReference type="Proteomes" id="UP000319927"/>
    </source>
</evidence>
<dbReference type="PANTHER" id="PTHR42981">
    <property type="entry name" value="PYRUVATE DEHYDROGENASE [UBIQUINONE]"/>
    <property type="match status" value="1"/>
</dbReference>
<feature type="domain" description="Thiamine pyrophosphate enzyme TPP-binding" evidence="6">
    <location>
        <begin position="425"/>
        <end position="579"/>
    </location>
</feature>
<dbReference type="EMBL" id="VIXA01000004">
    <property type="protein sequence ID" value="TWG12110.1"/>
    <property type="molecule type" value="Genomic_DNA"/>
</dbReference>
<organism evidence="8 9">
    <name type="scientific">Micromonospora palomenae</name>
    <dbReference type="NCBI Taxonomy" id="1461247"/>
    <lineage>
        <taxon>Bacteria</taxon>
        <taxon>Bacillati</taxon>
        <taxon>Actinomycetota</taxon>
        <taxon>Actinomycetes</taxon>
        <taxon>Micromonosporales</taxon>
        <taxon>Micromonosporaceae</taxon>
        <taxon>Micromonospora</taxon>
    </lineage>
</organism>
<evidence type="ECO:0000256" key="2">
    <source>
        <dbReference type="ARBA" id="ARBA00023052"/>
    </source>
</evidence>
<dbReference type="InterPro" id="IPR029035">
    <property type="entry name" value="DHS-like_NAD/FAD-binding_dom"/>
</dbReference>
<dbReference type="Gene3D" id="3.40.50.1220">
    <property type="entry name" value="TPP-binding domain"/>
    <property type="match status" value="1"/>
</dbReference>
<keyword evidence="2 3" id="KW-0786">Thiamine pyrophosphate</keyword>